<keyword evidence="8" id="KW-0276">Fatty acid metabolism</keyword>
<comment type="catalytic activity">
    <reaction evidence="22">
        <text>dodecanoyl-CoA + H2O = dodecanoate + CoA + H(+)</text>
        <dbReference type="Rhea" id="RHEA:30135"/>
        <dbReference type="ChEBI" id="CHEBI:15377"/>
        <dbReference type="ChEBI" id="CHEBI:15378"/>
        <dbReference type="ChEBI" id="CHEBI:18262"/>
        <dbReference type="ChEBI" id="CHEBI:57287"/>
        <dbReference type="ChEBI" id="CHEBI:57375"/>
    </reaction>
    <physiologicalReaction direction="left-to-right" evidence="22">
        <dbReference type="Rhea" id="RHEA:30136"/>
    </physiologicalReaction>
</comment>
<comment type="catalytic activity">
    <reaction evidence="14">
        <text>(9Z)-octadecenoyl-CoA + H2O = (9Z)-octadecenoate + CoA + H(+)</text>
        <dbReference type="Rhea" id="RHEA:40139"/>
        <dbReference type="ChEBI" id="CHEBI:15377"/>
        <dbReference type="ChEBI" id="CHEBI:15378"/>
        <dbReference type="ChEBI" id="CHEBI:30823"/>
        <dbReference type="ChEBI" id="CHEBI:57287"/>
        <dbReference type="ChEBI" id="CHEBI:57387"/>
    </reaction>
    <physiologicalReaction direction="left-to-right" evidence="14">
        <dbReference type="Rhea" id="RHEA:40140"/>
    </physiologicalReaction>
</comment>
<evidence type="ECO:0000256" key="21">
    <source>
        <dbReference type="ARBA" id="ARBA00047969"/>
    </source>
</evidence>
<organism evidence="25 26">
    <name type="scientific">Williamsia marianensis</name>
    <dbReference type="NCBI Taxonomy" id="85044"/>
    <lineage>
        <taxon>Bacteria</taxon>
        <taxon>Bacillati</taxon>
        <taxon>Actinomycetota</taxon>
        <taxon>Actinomycetes</taxon>
        <taxon>Mycobacteriales</taxon>
        <taxon>Nocardiaceae</taxon>
        <taxon>Williamsia</taxon>
    </lineage>
</organism>
<comment type="catalytic activity">
    <reaction evidence="19">
        <text>octanoyl-CoA + H2O = octanoate + CoA + H(+)</text>
        <dbReference type="Rhea" id="RHEA:30143"/>
        <dbReference type="ChEBI" id="CHEBI:15377"/>
        <dbReference type="ChEBI" id="CHEBI:15378"/>
        <dbReference type="ChEBI" id="CHEBI:25646"/>
        <dbReference type="ChEBI" id="CHEBI:57287"/>
        <dbReference type="ChEBI" id="CHEBI:57386"/>
    </reaction>
    <physiologicalReaction direction="left-to-right" evidence="19">
        <dbReference type="Rhea" id="RHEA:30144"/>
    </physiologicalReaction>
</comment>
<accession>A0A495K8C1</accession>
<proteinExistence type="inferred from homology"/>
<dbReference type="InterPro" id="IPR029069">
    <property type="entry name" value="HotDog_dom_sf"/>
</dbReference>
<evidence type="ECO:0000259" key="24">
    <source>
        <dbReference type="Pfam" id="PF03061"/>
    </source>
</evidence>
<dbReference type="Proteomes" id="UP000274762">
    <property type="component" value="Unassembled WGS sequence"/>
</dbReference>
<evidence type="ECO:0000256" key="22">
    <source>
        <dbReference type="ARBA" id="ARBA00048074"/>
    </source>
</evidence>
<evidence type="ECO:0000313" key="26">
    <source>
        <dbReference type="Proteomes" id="UP000274762"/>
    </source>
</evidence>
<evidence type="ECO:0000256" key="1">
    <source>
        <dbReference type="ARBA" id="ARBA00004170"/>
    </source>
</evidence>
<comment type="catalytic activity">
    <reaction evidence="21">
        <text>decanoyl-CoA + H2O = decanoate + CoA + H(+)</text>
        <dbReference type="Rhea" id="RHEA:40059"/>
        <dbReference type="ChEBI" id="CHEBI:15377"/>
        <dbReference type="ChEBI" id="CHEBI:15378"/>
        <dbReference type="ChEBI" id="CHEBI:27689"/>
        <dbReference type="ChEBI" id="CHEBI:57287"/>
        <dbReference type="ChEBI" id="CHEBI:61430"/>
    </reaction>
    <physiologicalReaction direction="left-to-right" evidence="21">
        <dbReference type="Rhea" id="RHEA:40060"/>
    </physiologicalReaction>
</comment>
<keyword evidence="11" id="KW-0472">Membrane</keyword>
<feature type="domain" description="Thioesterase" evidence="24">
    <location>
        <begin position="102"/>
        <end position="174"/>
    </location>
</feature>
<evidence type="ECO:0000256" key="6">
    <source>
        <dbReference type="ARBA" id="ARBA00022703"/>
    </source>
</evidence>
<dbReference type="PANTHER" id="PTHR12418:SF19">
    <property type="entry name" value="ACYL-COENZYME A THIOESTERASE THEM4"/>
    <property type="match status" value="1"/>
</dbReference>
<dbReference type="GO" id="GO:0005737">
    <property type="term" value="C:cytoplasm"/>
    <property type="evidence" value="ECO:0007669"/>
    <property type="project" value="UniProtKB-SubCell"/>
</dbReference>
<name>A0A495K8C1_WILMA</name>
<sequence>MTEAQAYDTDVFVDMIEAFRELQATLCLVAPPPGATTELTAAIADVTNRLKEFEAPEGARPARDLGMRGIAHPVLVPYQSYDTSDKKLVGTVRFSYAHMGGGGAAHGGVITMLFDDLLGTFVSRRAQLGSRTAYLKVDFRNVTPVHCDLRIDASIDRIEGRKTFVTGTILNGDVVCATAEALFIRLLPGQP</sequence>
<dbReference type="GO" id="GO:0016787">
    <property type="term" value="F:hydrolase activity"/>
    <property type="evidence" value="ECO:0007669"/>
    <property type="project" value="UniProtKB-KW"/>
</dbReference>
<evidence type="ECO:0000256" key="4">
    <source>
        <dbReference type="ARBA" id="ARBA00022475"/>
    </source>
</evidence>
<evidence type="ECO:0000313" key="25">
    <source>
        <dbReference type="EMBL" id="RKR97556.1"/>
    </source>
</evidence>
<keyword evidence="9" id="KW-0809">Transit peptide</keyword>
<evidence type="ECO:0000256" key="23">
    <source>
        <dbReference type="ARBA" id="ARBA00048180"/>
    </source>
</evidence>
<evidence type="ECO:0000256" key="2">
    <source>
        <dbReference type="ARBA" id="ARBA00004496"/>
    </source>
</evidence>
<evidence type="ECO:0000256" key="8">
    <source>
        <dbReference type="ARBA" id="ARBA00022832"/>
    </source>
</evidence>
<keyword evidence="10" id="KW-0443">Lipid metabolism</keyword>
<dbReference type="InterPro" id="IPR052365">
    <property type="entry name" value="THEM4/THEM5_acyl-CoA_thioest"/>
</dbReference>
<evidence type="ECO:0000256" key="19">
    <source>
        <dbReference type="ARBA" id="ARBA00047588"/>
    </source>
</evidence>
<dbReference type="AlphaFoldDB" id="A0A495K8C1"/>
<keyword evidence="4" id="KW-1003">Cell membrane</keyword>
<evidence type="ECO:0000256" key="12">
    <source>
        <dbReference type="ARBA" id="ARBA00023273"/>
    </source>
</evidence>
<dbReference type="Pfam" id="PF03061">
    <property type="entry name" value="4HBT"/>
    <property type="match status" value="1"/>
</dbReference>
<evidence type="ECO:0000256" key="9">
    <source>
        <dbReference type="ARBA" id="ARBA00022946"/>
    </source>
</evidence>
<evidence type="ECO:0000256" key="5">
    <source>
        <dbReference type="ARBA" id="ARBA00022490"/>
    </source>
</evidence>
<keyword evidence="7" id="KW-0378">Hydrolase</keyword>
<protein>
    <recommendedName>
        <fullName evidence="17">Acyl-coenzyme A thioesterase THEM4</fullName>
        <ecNumber evidence="16">3.1.2.2</ecNumber>
    </recommendedName>
    <alternativeName>
        <fullName evidence="18">Thioesterase superfamily member 4</fullName>
    </alternativeName>
</protein>
<keyword evidence="5" id="KW-0963">Cytoplasm</keyword>
<evidence type="ECO:0000256" key="10">
    <source>
        <dbReference type="ARBA" id="ARBA00023098"/>
    </source>
</evidence>
<keyword evidence="6" id="KW-0053">Apoptosis</keyword>
<dbReference type="PANTHER" id="PTHR12418">
    <property type="entry name" value="ACYL-COENZYME A THIOESTERASE THEM4"/>
    <property type="match status" value="1"/>
</dbReference>
<comment type="catalytic activity">
    <reaction evidence="20">
        <text>hexadecanoyl-CoA + H2O = hexadecanoate + CoA + H(+)</text>
        <dbReference type="Rhea" id="RHEA:16645"/>
        <dbReference type="ChEBI" id="CHEBI:7896"/>
        <dbReference type="ChEBI" id="CHEBI:15377"/>
        <dbReference type="ChEBI" id="CHEBI:15378"/>
        <dbReference type="ChEBI" id="CHEBI:57287"/>
        <dbReference type="ChEBI" id="CHEBI:57379"/>
        <dbReference type="EC" id="3.1.2.2"/>
    </reaction>
    <physiologicalReaction direction="left-to-right" evidence="20">
        <dbReference type="Rhea" id="RHEA:16646"/>
    </physiologicalReaction>
</comment>
<dbReference type="SUPFAM" id="SSF54637">
    <property type="entry name" value="Thioesterase/thiol ester dehydrase-isomerase"/>
    <property type="match status" value="1"/>
</dbReference>
<evidence type="ECO:0000256" key="13">
    <source>
        <dbReference type="ARBA" id="ARBA00035852"/>
    </source>
</evidence>
<comment type="catalytic activity">
    <reaction evidence="13">
        <text>(5Z,8Z,11Z,14Z)-eicosatetraenoyl-CoA + H2O = (5Z,8Z,11Z,14Z)-eicosatetraenoate + CoA + H(+)</text>
        <dbReference type="Rhea" id="RHEA:40151"/>
        <dbReference type="ChEBI" id="CHEBI:15377"/>
        <dbReference type="ChEBI" id="CHEBI:15378"/>
        <dbReference type="ChEBI" id="CHEBI:32395"/>
        <dbReference type="ChEBI" id="CHEBI:57287"/>
        <dbReference type="ChEBI" id="CHEBI:57368"/>
    </reaction>
    <physiologicalReaction direction="left-to-right" evidence="13">
        <dbReference type="Rhea" id="RHEA:40152"/>
    </physiologicalReaction>
</comment>
<evidence type="ECO:0000256" key="18">
    <source>
        <dbReference type="ARBA" id="ARBA00043210"/>
    </source>
</evidence>
<keyword evidence="12" id="KW-0966">Cell projection</keyword>
<comment type="similarity">
    <text evidence="15">Belongs to the THEM4/THEM5 thioesterase family.</text>
</comment>
<dbReference type="GO" id="GO:0006631">
    <property type="term" value="P:fatty acid metabolic process"/>
    <property type="evidence" value="ECO:0007669"/>
    <property type="project" value="UniProtKB-KW"/>
</dbReference>
<evidence type="ECO:0000256" key="14">
    <source>
        <dbReference type="ARBA" id="ARBA00037002"/>
    </source>
</evidence>
<evidence type="ECO:0000256" key="17">
    <source>
        <dbReference type="ARBA" id="ARBA00040123"/>
    </source>
</evidence>
<dbReference type="OrthoDB" id="3474675at2"/>
<evidence type="ECO:0000256" key="11">
    <source>
        <dbReference type="ARBA" id="ARBA00023136"/>
    </source>
</evidence>
<dbReference type="GO" id="GO:0016020">
    <property type="term" value="C:membrane"/>
    <property type="evidence" value="ECO:0007669"/>
    <property type="project" value="UniProtKB-SubCell"/>
</dbReference>
<comment type="catalytic activity">
    <reaction evidence="23">
        <text>tetradecanoyl-CoA + H2O = tetradecanoate + CoA + H(+)</text>
        <dbReference type="Rhea" id="RHEA:40119"/>
        <dbReference type="ChEBI" id="CHEBI:15377"/>
        <dbReference type="ChEBI" id="CHEBI:15378"/>
        <dbReference type="ChEBI" id="CHEBI:30807"/>
        <dbReference type="ChEBI" id="CHEBI:57287"/>
        <dbReference type="ChEBI" id="CHEBI:57385"/>
    </reaction>
    <physiologicalReaction direction="left-to-right" evidence="23">
        <dbReference type="Rhea" id="RHEA:40120"/>
    </physiologicalReaction>
</comment>
<comment type="caution">
    <text evidence="25">The sequence shown here is derived from an EMBL/GenBank/DDBJ whole genome shotgun (WGS) entry which is preliminary data.</text>
</comment>
<evidence type="ECO:0000256" key="16">
    <source>
        <dbReference type="ARBA" id="ARBA00038848"/>
    </source>
</evidence>
<dbReference type="EC" id="3.1.2.2" evidence="16"/>
<reference evidence="25 26" key="1">
    <citation type="submission" date="2018-10" db="EMBL/GenBank/DDBJ databases">
        <title>Sequencing the genomes of 1000 actinobacteria strains.</title>
        <authorList>
            <person name="Klenk H.-P."/>
        </authorList>
    </citation>
    <scope>NUCLEOTIDE SEQUENCE [LARGE SCALE GENOMIC DNA]</scope>
    <source>
        <strain evidence="25 26">DSM 44343</strain>
    </source>
</reference>
<dbReference type="Gene3D" id="3.10.129.10">
    <property type="entry name" value="Hotdog Thioesterase"/>
    <property type="match status" value="1"/>
</dbReference>
<gene>
    <name evidence="25" type="ORF">DFJ75_4442</name>
</gene>
<evidence type="ECO:0000256" key="20">
    <source>
        <dbReference type="ARBA" id="ARBA00047734"/>
    </source>
</evidence>
<dbReference type="RefSeq" id="WP_062794855.1">
    <property type="nucleotide sequence ID" value="NZ_CBCRXS010000007.1"/>
</dbReference>
<dbReference type="EMBL" id="RBKV01000001">
    <property type="protein sequence ID" value="RKR97556.1"/>
    <property type="molecule type" value="Genomic_DNA"/>
</dbReference>
<evidence type="ECO:0000256" key="15">
    <source>
        <dbReference type="ARBA" id="ARBA00038456"/>
    </source>
</evidence>
<evidence type="ECO:0000256" key="3">
    <source>
        <dbReference type="ARBA" id="ARBA00004632"/>
    </source>
</evidence>
<comment type="subcellular location">
    <subcellularLocation>
        <location evidence="3">Cell projection</location>
        <location evidence="3">Ruffle membrane</location>
    </subcellularLocation>
    <subcellularLocation>
        <location evidence="2">Cytoplasm</location>
    </subcellularLocation>
    <subcellularLocation>
        <location evidence="1">Membrane</location>
        <topology evidence="1">Peripheral membrane protein</topology>
    </subcellularLocation>
</comment>
<evidence type="ECO:0000256" key="7">
    <source>
        <dbReference type="ARBA" id="ARBA00022801"/>
    </source>
</evidence>
<dbReference type="InterPro" id="IPR006683">
    <property type="entry name" value="Thioestr_dom"/>
</dbReference>